<feature type="transmembrane region" description="Helical" evidence="1">
    <location>
        <begin position="208"/>
        <end position="232"/>
    </location>
</feature>
<keyword evidence="1" id="KW-0812">Transmembrane</keyword>
<feature type="transmembrane region" description="Helical" evidence="1">
    <location>
        <begin position="170"/>
        <end position="196"/>
    </location>
</feature>
<accession>Q46R23</accession>
<dbReference type="HOGENOM" id="CLU_034656_1_0_4"/>
<protein>
    <recommendedName>
        <fullName evidence="3">Transmembrane protein</fullName>
    </recommendedName>
</protein>
<evidence type="ECO:0000313" key="2">
    <source>
        <dbReference type="EMBL" id="AAZ64411.1"/>
    </source>
</evidence>
<feature type="transmembrane region" description="Helical" evidence="1">
    <location>
        <begin position="268"/>
        <end position="289"/>
    </location>
</feature>
<dbReference type="AlphaFoldDB" id="Q46R23"/>
<dbReference type="eggNOG" id="ENOG502ZESX">
    <property type="taxonomic scope" value="Bacteria"/>
</dbReference>
<feature type="transmembrane region" description="Helical" evidence="1">
    <location>
        <begin position="67"/>
        <end position="88"/>
    </location>
</feature>
<keyword evidence="1" id="KW-0472">Membrane</keyword>
<reference evidence="2" key="1">
    <citation type="submission" date="2005-08" db="EMBL/GenBank/DDBJ databases">
        <title>Complete sequence of chromosome 2 of Ralstonia eutropha JMP134.</title>
        <authorList>
            <person name="Copeland A."/>
            <person name="Lucas S."/>
            <person name="Lapidus A."/>
            <person name="Barry K."/>
            <person name="Detter J.C."/>
            <person name="Glavina T."/>
            <person name="Hammon N."/>
            <person name="Israni S."/>
            <person name="Pitluck S."/>
            <person name="Goltsman E."/>
            <person name="Martinez M."/>
            <person name="Schmutz J."/>
            <person name="Larimer F."/>
            <person name="Land M."/>
            <person name="Lykidis A."/>
            <person name="Richardson P."/>
        </authorList>
    </citation>
    <scope>NUCLEOTIDE SEQUENCE [LARGE SCALE GENOMIC DNA]</scope>
    <source>
        <strain evidence="2">JMP134</strain>
    </source>
</reference>
<sequence length="462" mass="48456">MCRNLTPCWRTASERDRNATLKAIGLDYDRAPRPGVVFGCLMPAPWLGAAAGVLLALGPVARLPDRFAPLALAAVHVLALGMLLPVMLGALFQMMPVVAGVAVPGSGRVAPLVALTASIAAGALAAGFLGGGTVPFRLAALAGGLLLPLAGGLLLWGGRRVGRVDATTRTLAGIGAPLALTGLLGAALAGLFGGLWRASPSPLLALHVVWGLGGWLAALVTGIATTVLPMFWQVPRLPCWLQRCLPLGHWLPLLAFTVLIVVQPEGQIARWAFWAWLAFAAVTAAFMLAGMLRARRRHDPVWLLWPVAAASMLAAALLAAALPQAPSAWLSWWVGTLALIGGGVLPVTAMLGKIVPFLVWLHLRRLLPPRARVPAMQAIINPDAQRHQSWLLLAAFAMLLALPLAPAWFARAGGLALALANGWLGLQLLKALRCMRAMRAQGGLPPRKPFVGTAQAGKTHHG</sequence>
<feature type="transmembrane region" description="Helical" evidence="1">
    <location>
        <begin position="301"/>
        <end position="320"/>
    </location>
</feature>
<feature type="transmembrane region" description="Helical" evidence="1">
    <location>
        <begin position="390"/>
        <end position="409"/>
    </location>
</feature>
<keyword evidence="1" id="KW-1133">Transmembrane helix</keyword>
<feature type="transmembrane region" description="Helical" evidence="1">
    <location>
        <begin position="332"/>
        <end position="361"/>
    </location>
</feature>
<dbReference type="EMBL" id="CP000091">
    <property type="protein sequence ID" value="AAZ64411.1"/>
    <property type="molecule type" value="Genomic_DNA"/>
</dbReference>
<dbReference type="KEGG" id="reu:Reut_B5063"/>
<organism evidence="2">
    <name type="scientific">Cupriavidus pinatubonensis (strain JMP 134 / LMG 1197)</name>
    <name type="common">Cupriavidus necator (strain JMP 134)</name>
    <dbReference type="NCBI Taxonomy" id="264198"/>
    <lineage>
        <taxon>Bacteria</taxon>
        <taxon>Pseudomonadati</taxon>
        <taxon>Pseudomonadota</taxon>
        <taxon>Betaproteobacteria</taxon>
        <taxon>Burkholderiales</taxon>
        <taxon>Burkholderiaceae</taxon>
        <taxon>Cupriavidus</taxon>
    </lineage>
</organism>
<feature type="transmembrane region" description="Helical" evidence="1">
    <location>
        <begin position="136"/>
        <end position="158"/>
    </location>
</feature>
<feature type="transmembrane region" description="Helical" evidence="1">
    <location>
        <begin position="36"/>
        <end position="61"/>
    </location>
</feature>
<evidence type="ECO:0008006" key="3">
    <source>
        <dbReference type="Google" id="ProtNLM"/>
    </source>
</evidence>
<feature type="transmembrane region" description="Helical" evidence="1">
    <location>
        <begin position="415"/>
        <end position="432"/>
    </location>
</feature>
<feature type="transmembrane region" description="Helical" evidence="1">
    <location>
        <begin position="244"/>
        <end position="262"/>
    </location>
</feature>
<feature type="transmembrane region" description="Helical" evidence="1">
    <location>
        <begin position="109"/>
        <end position="130"/>
    </location>
</feature>
<proteinExistence type="predicted"/>
<dbReference type="OrthoDB" id="5295665at2"/>
<evidence type="ECO:0000256" key="1">
    <source>
        <dbReference type="SAM" id="Phobius"/>
    </source>
</evidence>
<gene>
    <name evidence="2" type="ordered locus">Reut_B5063</name>
</gene>
<name>Q46R23_CUPPJ</name>
<dbReference type="STRING" id="264198.Reut_B5063"/>